<comment type="caution">
    <text evidence="11">The sequence shown here is derived from an EMBL/GenBank/DDBJ whole genome shotgun (WGS) entry which is preliminary data.</text>
</comment>
<dbReference type="PANTHER" id="PTHR33751">
    <property type="entry name" value="CBB3-TYPE CYTOCHROME C OXIDASE SUBUNIT FIXP"/>
    <property type="match status" value="1"/>
</dbReference>
<organism evidence="11 12">
    <name type="scientific">Paraburkholderia elongata</name>
    <dbReference type="NCBI Taxonomy" id="2675747"/>
    <lineage>
        <taxon>Bacteria</taxon>
        <taxon>Pseudomonadati</taxon>
        <taxon>Pseudomonadota</taxon>
        <taxon>Betaproteobacteria</taxon>
        <taxon>Burkholderiales</taxon>
        <taxon>Burkholderiaceae</taxon>
        <taxon>Paraburkholderia</taxon>
    </lineage>
</organism>
<evidence type="ECO:0000256" key="5">
    <source>
        <dbReference type="ARBA" id="ARBA00022764"/>
    </source>
</evidence>
<name>A0A972NXV5_9BURK</name>
<feature type="binding site" description="axial binding residue" evidence="9">
    <location>
        <position position="191"/>
    </location>
    <ligand>
        <name>heme c</name>
        <dbReference type="ChEBI" id="CHEBI:61717"/>
        <label>2</label>
    </ligand>
    <ligandPart>
        <name>Fe</name>
        <dbReference type="ChEBI" id="CHEBI:18248"/>
    </ligandPart>
</feature>
<dbReference type="AlphaFoldDB" id="A0A972NXV5"/>
<keyword evidence="4 9" id="KW-0479">Metal-binding</keyword>
<gene>
    <name evidence="11" type="ORF">GNZ13_35720</name>
</gene>
<feature type="domain" description="Cytochrome c" evidence="10">
    <location>
        <begin position="22"/>
        <end position="113"/>
    </location>
</feature>
<keyword evidence="12" id="KW-1185">Reference proteome</keyword>
<dbReference type="InterPro" id="IPR050597">
    <property type="entry name" value="Cytochrome_c_Oxidase_Subunit"/>
</dbReference>
<dbReference type="RefSeq" id="WP_172173452.1">
    <property type="nucleotide sequence ID" value="NZ_WOEZ01000199.1"/>
</dbReference>
<keyword evidence="2" id="KW-0813">Transport</keyword>
<protein>
    <submittedName>
        <fullName evidence="11">C-type cytochrome</fullName>
    </submittedName>
</protein>
<dbReference type="GO" id="GO:0005506">
    <property type="term" value="F:iron ion binding"/>
    <property type="evidence" value="ECO:0007669"/>
    <property type="project" value="InterPro"/>
</dbReference>
<dbReference type="InterPro" id="IPR009056">
    <property type="entry name" value="Cyt_c-like_dom"/>
</dbReference>
<dbReference type="Pfam" id="PF00034">
    <property type="entry name" value="Cytochrom_C"/>
    <property type="match status" value="2"/>
</dbReference>
<evidence type="ECO:0000256" key="2">
    <source>
        <dbReference type="ARBA" id="ARBA00022448"/>
    </source>
</evidence>
<evidence type="ECO:0000256" key="4">
    <source>
        <dbReference type="ARBA" id="ARBA00022723"/>
    </source>
</evidence>
<evidence type="ECO:0000256" key="3">
    <source>
        <dbReference type="ARBA" id="ARBA00022617"/>
    </source>
</evidence>
<evidence type="ECO:0000313" key="11">
    <source>
        <dbReference type="EMBL" id="NPT59762.1"/>
    </source>
</evidence>
<dbReference type="EMBL" id="WOEZ01000199">
    <property type="protein sequence ID" value="NPT59762.1"/>
    <property type="molecule type" value="Genomic_DNA"/>
</dbReference>
<sequence length="216" mass="23259">MGSHTEFFRHFVTGASALLFFATNAHAEELWGRAPELAVQRCAACHTVDGNSNVDTIPSLAGQHPDYLTRQLMMFKGSDGHGPLRHNPLMERAAADLSVDDIHSLATWYSKQVPRNETSKDSVTAATLARGFRVYTNGSQQGAPACIACHGANGTGIPGAFPRLAGQHAEYLQKQLRAYKEGRRGAKGKPMTTIAPLLSPEEISAVALYMSSLKAP</sequence>
<dbReference type="InterPro" id="IPR036909">
    <property type="entry name" value="Cyt_c-like_dom_sf"/>
</dbReference>
<feature type="binding site" description="covalent" evidence="8">
    <location>
        <position position="146"/>
    </location>
    <ligand>
        <name>heme c</name>
        <dbReference type="ChEBI" id="CHEBI:61717"/>
        <label>2</label>
    </ligand>
</feature>
<dbReference type="PANTHER" id="PTHR33751:SF9">
    <property type="entry name" value="CYTOCHROME C4"/>
    <property type="match status" value="1"/>
</dbReference>
<dbReference type="GO" id="GO:0009055">
    <property type="term" value="F:electron transfer activity"/>
    <property type="evidence" value="ECO:0007669"/>
    <property type="project" value="InterPro"/>
</dbReference>
<evidence type="ECO:0000256" key="8">
    <source>
        <dbReference type="PIRSR" id="PIRSR000005-1"/>
    </source>
</evidence>
<feature type="binding site" description="axial binding residue" evidence="9">
    <location>
        <position position="150"/>
    </location>
    <ligand>
        <name>heme c</name>
        <dbReference type="ChEBI" id="CHEBI:61717"/>
        <label>2</label>
    </ligand>
    <ligandPart>
        <name>Fe</name>
        <dbReference type="ChEBI" id="CHEBI:18248"/>
    </ligandPart>
</feature>
<evidence type="ECO:0000256" key="9">
    <source>
        <dbReference type="PIRSR" id="PIRSR000005-2"/>
    </source>
</evidence>
<dbReference type="GO" id="GO:0042597">
    <property type="term" value="C:periplasmic space"/>
    <property type="evidence" value="ECO:0007669"/>
    <property type="project" value="UniProtKB-SubCell"/>
</dbReference>
<feature type="binding site" description="covalent" evidence="8">
    <location>
        <position position="45"/>
    </location>
    <ligand>
        <name>heme c</name>
        <dbReference type="ChEBI" id="CHEBI:61717"/>
        <label>1</label>
    </ligand>
</feature>
<feature type="domain" description="Cytochrome c" evidence="10">
    <location>
        <begin position="126"/>
        <end position="214"/>
    </location>
</feature>
<feature type="binding site" description="axial binding residue" evidence="9">
    <location>
        <position position="46"/>
    </location>
    <ligand>
        <name>heme c</name>
        <dbReference type="ChEBI" id="CHEBI:61717"/>
        <label>1</label>
    </ligand>
    <ligandPart>
        <name>Fe</name>
        <dbReference type="ChEBI" id="CHEBI:18248"/>
    </ligandPart>
</feature>
<evidence type="ECO:0000256" key="6">
    <source>
        <dbReference type="ARBA" id="ARBA00022982"/>
    </source>
</evidence>
<comment type="subcellular location">
    <subcellularLocation>
        <location evidence="1">Periplasm</location>
    </subcellularLocation>
</comment>
<feature type="binding site" description="covalent" evidence="8">
    <location>
        <position position="42"/>
    </location>
    <ligand>
        <name>heme c</name>
        <dbReference type="ChEBI" id="CHEBI:61717"/>
        <label>1</label>
    </ligand>
</feature>
<dbReference type="GO" id="GO:0020037">
    <property type="term" value="F:heme binding"/>
    <property type="evidence" value="ECO:0007669"/>
    <property type="project" value="InterPro"/>
</dbReference>
<dbReference type="SUPFAM" id="SSF46626">
    <property type="entry name" value="Cytochrome c"/>
    <property type="match status" value="2"/>
</dbReference>
<proteinExistence type="predicted"/>
<keyword evidence="3 8" id="KW-0349">Heme</keyword>
<evidence type="ECO:0000256" key="1">
    <source>
        <dbReference type="ARBA" id="ARBA00004418"/>
    </source>
</evidence>
<evidence type="ECO:0000313" key="12">
    <source>
        <dbReference type="Proteomes" id="UP000655523"/>
    </source>
</evidence>
<keyword evidence="7 9" id="KW-0408">Iron</keyword>
<keyword evidence="5" id="KW-0574">Periplasm</keyword>
<dbReference type="Proteomes" id="UP000655523">
    <property type="component" value="Unassembled WGS sequence"/>
</dbReference>
<dbReference type="PIRSF" id="PIRSF000005">
    <property type="entry name" value="Cytochrome_c4"/>
    <property type="match status" value="1"/>
</dbReference>
<comment type="PTM">
    <text evidence="8">Binds 2 heme c groups covalently per subunit.</text>
</comment>
<reference evidence="11 12" key="1">
    <citation type="submission" date="2019-11" db="EMBL/GenBank/DDBJ databases">
        <title>Metabolism of dissolved organic matter in forest soils.</title>
        <authorList>
            <person name="Cyle K.T."/>
            <person name="Wilhelm R.C."/>
            <person name="Martinez C.E."/>
        </authorList>
    </citation>
    <scope>NUCLEOTIDE SEQUENCE [LARGE SCALE GENOMIC DNA]</scope>
    <source>
        <strain evidence="11 12">5N</strain>
    </source>
</reference>
<accession>A0A972NXV5</accession>
<evidence type="ECO:0000256" key="7">
    <source>
        <dbReference type="ARBA" id="ARBA00023004"/>
    </source>
</evidence>
<dbReference type="InterPro" id="IPR024167">
    <property type="entry name" value="Cytochrome_c4-like"/>
</dbReference>
<feature type="binding site" description="axial binding residue" evidence="9">
    <location>
        <position position="90"/>
    </location>
    <ligand>
        <name>heme c</name>
        <dbReference type="ChEBI" id="CHEBI:61717"/>
        <label>1</label>
    </ligand>
    <ligandPart>
        <name>Fe</name>
        <dbReference type="ChEBI" id="CHEBI:18248"/>
    </ligandPart>
</feature>
<dbReference type="Gene3D" id="1.10.760.10">
    <property type="entry name" value="Cytochrome c-like domain"/>
    <property type="match status" value="2"/>
</dbReference>
<dbReference type="PROSITE" id="PS51007">
    <property type="entry name" value="CYTC"/>
    <property type="match status" value="2"/>
</dbReference>
<evidence type="ECO:0000259" key="10">
    <source>
        <dbReference type="PROSITE" id="PS51007"/>
    </source>
</evidence>
<keyword evidence="6" id="KW-0249">Electron transport</keyword>
<feature type="binding site" description="covalent" evidence="8">
    <location>
        <position position="149"/>
    </location>
    <ligand>
        <name>heme c</name>
        <dbReference type="ChEBI" id="CHEBI:61717"/>
        <label>2</label>
    </ligand>
</feature>